<organism evidence="4">
    <name type="scientific">Tetraodon nigroviridis</name>
    <name type="common">Spotted green pufferfish</name>
    <name type="synonym">Chelonodon nigroviridis</name>
    <dbReference type="NCBI Taxonomy" id="99883"/>
    <lineage>
        <taxon>Eukaryota</taxon>
        <taxon>Metazoa</taxon>
        <taxon>Chordata</taxon>
        <taxon>Craniata</taxon>
        <taxon>Vertebrata</taxon>
        <taxon>Euteleostomi</taxon>
        <taxon>Actinopterygii</taxon>
        <taxon>Neopterygii</taxon>
        <taxon>Teleostei</taxon>
        <taxon>Neoteleostei</taxon>
        <taxon>Acanthomorphata</taxon>
        <taxon>Eupercaria</taxon>
        <taxon>Tetraodontiformes</taxon>
        <taxon>Tetradontoidea</taxon>
        <taxon>Tetraodontidae</taxon>
        <taxon>Tetraodon</taxon>
    </lineage>
</organism>
<dbReference type="Gene3D" id="2.60.120.260">
    <property type="entry name" value="Galactose-binding domain-like"/>
    <property type="match status" value="2"/>
</dbReference>
<proteinExistence type="predicted"/>
<dbReference type="EMBL" id="CAAE01005540">
    <property type="protein sequence ID" value="CAF88783.1"/>
    <property type="molecule type" value="Genomic_DNA"/>
</dbReference>
<dbReference type="PANTHER" id="PTHR46806:SF4">
    <property type="entry name" value="NEUROPILIN-1"/>
    <property type="match status" value="1"/>
</dbReference>
<name>Q4TE99_TETNG</name>
<evidence type="ECO:0000313" key="4">
    <source>
        <dbReference type="EMBL" id="CAF88783.1"/>
    </source>
</evidence>
<feature type="compositionally biased region" description="Basic and acidic residues" evidence="2">
    <location>
        <begin position="261"/>
        <end position="272"/>
    </location>
</feature>
<dbReference type="OrthoDB" id="6155811at2759"/>
<dbReference type="GO" id="GO:0005576">
    <property type="term" value="C:extracellular region"/>
    <property type="evidence" value="ECO:0007669"/>
    <property type="project" value="UniProtKB-SubCell"/>
</dbReference>
<protein>
    <submittedName>
        <fullName evidence="4">(spotted green pufferfish) hypothetical protein</fullName>
    </submittedName>
</protein>
<feature type="region of interest" description="Disordered" evidence="2">
    <location>
        <begin position="249"/>
        <end position="284"/>
    </location>
</feature>
<evidence type="ECO:0000256" key="1">
    <source>
        <dbReference type="ARBA" id="ARBA00023157"/>
    </source>
</evidence>
<dbReference type="SUPFAM" id="SSF49785">
    <property type="entry name" value="Galactose-binding domain-like"/>
    <property type="match status" value="2"/>
</dbReference>
<dbReference type="GO" id="GO:0005886">
    <property type="term" value="C:plasma membrane"/>
    <property type="evidence" value="ECO:0007669"/>
    <property type="project" value="TreeGrafter"/>
</dbReference>
<evidence type="ECO:0000256" key="2">
    <source>
        <dbReference type="SAM" id="MobiDB-lite"/>
    </source>
</evidence>
<dbReference type="PROSITE" id="PS01286">
    <property type="entry name" value="FA58C_2"/>
    <property type="match status" value="1"/>
</dbReference>
<dbReference type="InterPro" id="IPR050633">
    <property type="entry name" value="Neuropilin_MCO_CoagFactor"/>
</dbReference>
<evidence type="ECO:0000259" key="3">
    <source>
        <dbReference type="PROSITE" id="PS50022"/>
    </source>
</evidence>
<reference evidence="4" key="1">
    <citation type="journal article" date="2004" name="Nature">
        <title>Genome duplication in the teleost fish Tetraodon nigroviridis reveals the early vertebrate proto-karyotype.</title>
        <authorList>
            <person name="Jaillon O."/>
            <person name="Aury J.-M."/>
            <person name="Brunet F."/>
            <person name="Petit J.-L."/>
            <person name="Stange-Thomann N."/>
            <person name="Mauceli E."/>
            <person name="Bouneau L."/>
            <person name="Fischer C."/>
            <person name="Ozouf-Costaz C."/>
            <person name="Bernot A."/>
            <person name="Nicaud S."/>
            <person name="Jaffe D."/>
            <person name="Fisher S."/>
            <person name="Lutfalla G."/>
            <person name="Dossat C."/>
            <person name="Segurens B."/>
            <person name="Dasilva C."/>
            <person name="Salanoubat M."/>
            <person name="Levy M."/>
            <person name="Boudet N."/>
            <person name="Castellano S."/>
            <person name="Anthouard V."/>
            <person name="Jubin C."/>
            <person name="Castelli V."/>
            <person name="Katinka M."/>
            <person name="Vacherie B."/>
            <person name="Biemont C."/>
            <person name="Skalli Z."/>
            <person name="Cattolico L."/>
            <person name="Poulain J."/>
            <person name="De Berardinis V."/>
            <person name="Cruaud C."/>
            <person name="Duprat S."/>
            <person name="Brottier P."/>
            <person name="Coutanceau J.-P."/>
            <person name="Gouzy J."/>
            <person name="Parra G."/>
            <person name="Lardier G."/>
            <person name="Chapple C."/>
            <person name="McKernan K.J."/>
            <person name="McEwan P."/>
            <person name="Bosak S."/>
            <person name="Kellis M."/>
            <person name="Volff J.-N."/>
            <person name="Guigo R."/>
            <person name="Zody M.C."/>
            <person name="Mesirov J."/>
            <person name="Lindblad-Toh K."/>
            <person name="Birren B."/>
            <person name="Nusbaum C."/>
            <person name="Kahn D."/>
            <person name="Robinson-Rechavi M."/>
            <person name="Laudet V."/>
            <person name="Schachter V."/>
            <person name="Quetier F."/>
            <person name="Saurin W."/>
            <person name="Scarpelli C."/>
            <person name="Wincker P."/>
            <person name="Lander E.S."/>
            <person name="Weissenbach J."/>
            <person name="Roest Crollius H."/>
        </authorList>
    </citation>
    <scope>NUCLEOTIDE SEQUENCE [LARGE SCALE GENOMIC DNA]</scope>
</reference>
<dbReference type="GO" id="GO:0012505">
    <property type="term" value="C:endomembrane system"/>
    <property type="evidence" value="ECO:0007669"/>
    <property type="project" value="UniProtKB-SubCell"/>
</dbReference>
<keyword evidence="1" id="KW-1015">Disulfide bond</keyword>
<reference evidence="4" key="2">
    <citation type="submission" date="2004-02" db="EMBL/GenBank/DDBJ databases">
        <authorList>
            <consortium name="Genoscope"/>
            <consortium name="Whitehead Institute Centre for Genome Research"/>
        </authorList>
    </citation>
    <scope>NUCLEOTIDE SEQUENCE</scope>
</reference>
<dbReference type="PROSITE" id="PS50022">
    <property type="entry name" value="FA58C_3"/>
    <property type="match status" value="2"/>
</dbReference>
<accession>Q4TE99</accession>
<dbReference type="KEGG" id="tng:GSTEN00002354G001"/>
<feature type="domain" description="F5/8 type C" evidence="3">
    <location>
        <begin position="89"/>
        <end position="213"/>
    </location>
</feature>
<feature type="non-terminal residue" evidence="4">
    <location>
        <position position="284"/>
    </location>
</feature>
<dbReference type="InterPro" id="IPR008979">
    <property type="entry name" value="Galactose-bd-like_sf"/>
</dbReference>
<dbReference type="InterPro" id="IPR000421">
    <property type="entry name" value="FA58C"/>
</dbReference>
<gene>
    <name evidence="4" type="ORF">GSTENG00002354001</name>
</gene>
<dbReference type="PANTHER" id="PTHR46806">
    <property type="entry name" value="F5/8 TYPE C DOMAIN-CONTAINING PROTEIN"/>
    <property type="match status" value="1"/>
</dbReference>
<dbReference type="CDD" id="cd00057">
    <property type="entry name" value="FA58C"/>
    <property type="match status" value="1"/>
</dbReference>
<comment type="caution">
    <text evidence="4">The sequence shown here is derived from an EMBL/GenBank/DDBJ whole genome shotgun (WGS) entry which is preliminary data.</text>
</comment>
<feature type="domain" description="F5/8 type C" evidence="3">
    <location>
        <begin position="1"/>
        <end position="82"/>
    </location>
</feature>
<dbReference type="Pfam" id="PF00754">
    <property type="entry name" value="F5_F8_type_C"/>
    <property type="match status" value="2"/>
</dbReference>
<dbReference type="AlphaFoldDB" id="Q4TE99"/>
<sequence>GAISKETKKHYFVRSYRVDVSSTGEDWVTVKDNSKQKIFQGNHNPTDVAVAFLPKQTLARYVRIRPLTWEQGICMRFEIYGCRTSDYPCSGMLGMVSGQISDAQISVSSSADRGWVAENARLLTGRTGWTGQQAKQPFRNEWIQVGFRVGGGAVPGGGDRRLWALLQVDLGQEKMLSGVMIQGGKHRDKNVFVKKFRVGHSLDGEDWAMVREDNGTRPKVGVRHGRRVVAVFELLQRLRFCSSDILGEPEPRHAGAAAGGRRPDPLRQDLPRPGHGRGPGCGWS</sequence>
<dbReference type="GO" id="GO:0007155">
    <property type="term" value="P:cell adhesion"/>
    <property type="evidence" value="ECO:0007669"/>
    <property type="project" value="UniProtKB-KW"/>
</dbReference>
<dbReference type="GO" id="GO:0038023">
    <property type="term" value="F:signaling receptor activity"/>
    <property type="evidence" value="ECO:0007669"/>
    <property type="project" value="TreeGrafter"/>
</dbReference>